<gene>
    <name evidence="2" type="ORF">DGUA_6G016759</name>
</gene>
<dbReference type="Proteomes" id="UP000268350">
    <property type="component" value="Unassembled WGS sequence"/>
</dbReference>
<keyword evidence="3" id="KW-1185">Reference proteome</keyword>
<feature type="compositionally biased region" description="Acidic residues" evidence="1">
    <location>
        <begin position="93"/>
        <end position="102"/>
    </location>
</feature>
<accession>A0A3B0JUZ8</accession>
<evidence type="ECO:0000256" key="1">
    <source>
        <dbReference type="SAM" id="MobiDB-lite"/>
    </source>
</evidence>
<sequence>METPCISSPNFSNIALPAKAPTVAKPLAQKQGIHPLLPCRAPGLVRCVPEAHVPSAETLWKFIDLPLVKKTKIFHCEPPPEPSHPKRKGSEITQEEEEEEQTSEQSSPSTLDEEMQLEDILAEVNRIKGRVGEVDRLLGTRIPECPDIDPCVNMDVELLAFNTNPDIVELQRNTHKLRQQLVELQMCRVATDRNIKDIRLSICQEMEHADHLQKSLNELDSFKRTLEREQALCRQRFRFVEQEKVDGGECNTYFDTERNLMECYLDKLVTRLDYQQQKRRALKDIDYMKLKAKRFHDHMFYAIGKLNAFMGTDGLMHSPELLTFLSRNEKLFGPCTY</sequence>
<name>A0A3B0JUZ8_DROGU</name>
<proteinExistence type="predicted"/>
<protein>
    <submittedName>
        <fullName evidence="2">Uncharacterized protein</fullName>
    </submittedName>
</protein>
<dbReference type="AlphaFoldDB" id="A0A3B0JUZ8"/>
<dbReference type="Pfam" id="PF15960">
    <property type="entry name" value="DUF4763"/>
    <property type="match status" value="1"/>
</dbReference>
<dbReference type="InterPro" id="IPR031883">
    <property type="entry name" value="DUF4763"/>
</dbReference>
<dbReference type="OrthoDB" id="7989117at2759"/>
<organism evidence="2 3">
    <name type="scientific">Drosophila guanche</name>
    <name type="common">Fruit fly</name>
    <dbReference type="NCBI Taxonomy" id="7266"/>
    <lineage>
        <taxon>Eukaryota</taxon>
        <taxon>Metazoa</taxon>
        <taxon>Ecdysozoa</taxon>
        <taxon>Arthropoda</taxon>
        <taxon>Hexapoda</taxon>
        <taxon>Insecta</taxon>
        <taxon>Pterygota</taxon>
        <taxon>Neoptera</taxon>
        <taxon>Endopterygota</taxon>
        <taxon>Diptera</taxon>
        <taxon>Brachycera</taxon>
        <taxon>Muscomorpha</taxon>
        <taxon>Ephydroidea</taxon>
        <taxon>Drosophilidae</taxon>
        <taxon>Drosophila</taxon>
        <taxon>Sophophora</taxon>
    </lineage>
</organism>
<evidence type="ECO:0000313" key="2">
    <source>
        <dbReference type="EMBL" id="SPP84222.1"/>
    </source>
</evidence>
<evidence type="ECO:0000313" key="3">
    <source>
        <dbReference type="Proteomes" id="UP000268350"/>
    </source>
</evidence>
<dbReference type="OMA" id="CPDIDPC"/>
<reference evidence="3" key="1">
    <citation type="submission" date="2018-01" db="EMBL/GenBank/DDBJ databases">
        <authorList>
            <person name="Alioto T."/>
            <person name="Alioto T."/>
        </authorList>
    </citation>
    <scope>NUCLEOTIDE SEQUENCE [LARGE SCALE GENOMIC DNA]</scope>
</reference>
<dbReference type="EMBL" id="OUUW01000008">
    <property type="protein sequence ID" value="SPP84222.1"/>
    <property type="molecule type" value="Genomic_DNA"/>
</dbReference>
<feature type="region of interest" description="Disordered" evidence="1">
    <location>
        <begin position="75"/>
        <end position="114"/>
    </location>
</feature>